<evidence type="ECO:0008006" key="3">
    <source>
        <dbReference type="Google" id="ProtNLM"/>
    </source>
</evidence>
<organism evidence="1 2">
    <name type="scientific">Varanus komodoensis</name>
    <name type="common">Komodo dragon</name>
    <dbReference type="NCBI Taxonomy" id="61221"/>
    <lineage>
        <taxon>Eukaryota</taxon>
        <taxon>Metazoa</taxon>
        <taxon>Chordata</taxon>
        <taxon>Craniata</taxon>
        <taxon>Vertebrata</taxon>
        <taxon>Euteleostomi</taxon>
        <taxon>Lepidosauria</taxon>
        <taxon>Squamata</taxon>
        <taxon>Bifurcata</taxon>
        <taxon>Unidentata</taxon>
        <taxon>Episquamata</taxon>
        <taxon>Toxicofera</taxon>
        <taxon>Anguimorpha</taxon>
        <taxon>Paleoanguimorpha</taxon>
        <taxon>Varanoidea</taxon>
        <taxon>Varanidae</taxon>
        <taxon>Varanus</taxon>
    </lineage>
</organism>
<dbReference type="GO" id="GO:0048488">
    <property type="term" value="P:synaptic vesicle endocytosis"/>
    <property type="evidence" value="ECO:0007669"/>
    <property type="project" value="TreeGrafter"/>
</dbReference>
<dbReference type="PANTHER" id="PTHR10024:SF175">
    <property type="entry name" value="C2 DOMAIN-CONTAINING PROTEIN"/>
    <property type="match status" value="1"/>
</dbReference>
<dbReference type="GO" id="GO:0048791">
    <property type="term" value="P:calcium ion-regulated exocytosis of neurotransmitter"/>
    <property type="evidence" value="ECO:0007669"/>
    <property type="project" value="TreeGrafter"/>
</dbReference>
<dbReference type="Proteomes" id="UP000694545">
    <property type="component" value="Unplaced"/>
</dbReference>
<dbReference type="GO" id="GO:0005544">
    <property type="term" value="F:calcium-dependent phospholipid binding"/>
    <property type="evidence" value="ECO:0007669"/>
    <property type="project" value="TreeGrafter"/>
</dbReference>
<dbReference type="GO" id="GO:0030276">
    <property type="term" value="F:clathrin binding"/>
    <property type="evidence" value="ECO:0007669"/>
    <property type="project" value="TreeGrafter"/>
</dbReference>
<accession>A0A8D2J3M3</accession>
<evidence type="ECO:0000313" key="1">
    <source>
        <dbReference type="Ensembl" id="ENSVKKP00000006013.1"/>
    </source>
</evidence>
<evidence type="ECO:0000313" key="2">
    <source>
        <dbReference type="Proteomes" id="UP000694545"/>
    </source>
</evidence>
<dbReference type="OMA" id="EANDHWA"/>
<dbReference type="AlphaFoldDB" id="A0A8D2J3M3"/>
<dbReference type="PANTHER" id="PTHR10024">
    <property type="entry name" value="SYNAPTOTAGMIN"/>
    <property type="match status" value="1"/>
</dbReference>
<proteinExistence type="predicted"/>
<dbReference type="GO" id="GO:0000149">
    <property type="term" value="F:SNARE binding"/>
    <property type="evidence" value="ECO:0007669"/>
    <property type="project" value="TreeGrafter"/>
</dbReference>
<dbReference type="GO" id="GO:0005509">
    <property type="term" value="F:calcium ion binding"/>
    <property type="evidence" value="ECO:0007669"/>
    <property type="project" value="TreeGrafter"/>
</dbReference>
<dbReference type="Gene3D" id="2.60.40.150">
    <property type="entry name" value="C2 domain"/>
    <property type="match status" value="1"/>
</dbReference>
<dbReference type="InterPro" id="IPR035892">
    <property type="entry name" value="C2_domain_sf"/>
</dbReference>
<protein>
    <recommendedName>
        <fullName evidence="3">C2 domain-containing protein</fullName>
    </recommendedName>
</protein>
<dbReference type="GO" id="GO:0005886">
    <property type="term" value="C:plasma membrane"/>
    <property type="evidence" value="ECO:0007669"/>
    <property type="project" value="TreeGrafter"/>
</dbReference>
<reference evidence="1" key="1">
    <citation type="submission" date="2025-08" db="UniProtKB">
        <authorList>
            <consortium name="Ensembl"/>
        </authorList>
    </citation>
    <scope>IDENTIFICATION</scope>
</reference>
<dbReference type="SUPFAM" id="SSF49562">
    <property type="entry name" value="C2 domain (Calcium/lipid-binding domain, CaLB)"/>
    <property type="match status" value="1"/>
</dbReference>
<keyword evidence="2" id="KW-1185">Reference proteome</keyword>
<dbReference type="GO" id="GO:0030672">
    <property type="term" value="C:synaptic vesicle membrane"/>
    <property type="evidence" value="ECO:0007669"/>
    <property type="project" value="TreeGrafter"/>
</dbReference>
<name>A0A8D2J3M3_VARKO</name>
<dbReference type="Ensembl" id="ENSVKKT00000006174.1">
    <property type="protein sequence ID" value="ENSVKKP00000006013.1"/>
    <property type="gene ID" value="ENSVKKG00000004388.1"/>
</dbReference>
<dbReference type="GO" id="GO:0031045">
    <property type="term" value="C:dense core granule"/>
    <property type="evidence" value="ECO:0007669"/>
    <property type="project" value="TreeGrafter"/>
</dbReference>
<sequence>IYARINMFCNLQKQKHQKTKPRILGPMTVFNETFLFHLPERVIWDCAVLISIYEMHPSSRLLVGQAVLGKQGPMKDHWDRMMQAIQQPVAEWHPLLI</sequence>
<dbReference type="GO" id="GO:0030424">
    <property type="term" value="C:axon"/>
    <property type="evidence" value="ECO:0007669"/>
    <property type="project" value="TreeGrafter"/>
</dbReference>
<dbReference type="GO" id="GO:0001786">
    <property type="term" value="F:phosphatidylserine binding"/>
    <property type="evidence" value="ECO:0007669"/>
    <property type="project" value="TreeGrafter"/>
</dbReference>
<reference evidence="1" key="2">
    <citation type="submission" date="2025-09" db="UniProtKB">
        <authorList>
            <consortium name="Ensembl"/>
        </authorList>
    </citation>
    <scope>IDENTIFICATION</scope>
</reference>